<reference evidence="3" key="2">
    <citation type="journal article" date="2013" name="Nat. Commun.">
        <title>Genome of the Chinese tree shrew.</title>
        <authorList>
            <person name="Fan Y."/>
            <person name="Huang Z.Y."/>
            <person name="Cao C.C."/>
            <person name="Chen C.S."/>
            <person name="Chen Y.X."/>
            <person name="Fan D.D."/>
            <person name="He J."/>
            <person name="Hou H.L."/>
            <person name="Hu L."/>
            <person name="Hu X.T."/>
            <person name="Jiang X.T."/>
            <person name="Lai R."/>
            <person name="Lang Y.S."/>
            <person name="Liang B."/>
            <person name="Liao S.G."/>
            <person name="Mu D."/>
            <person name="Ma Y.Y."/>
            <person name="Niu Y.Y."/>
            <person name="Sun X.Q."/>
            <person name="Xia J.Q."/>
            <person name="Xiao J."/>
            <person name="Xiong Z.Q."/>
            <person name="Xu L."/>
            <person name="Yang L."/>
            <person name="Zhang Y."/>
            <person name="Zhao W."/>
            <person name="Zhao X.D."/>
            <person name="Zheng Y.T."/>
            <person name="Zhou J.M."/>
            <person name="Zhu Y.B."/>
            <person name="Zhang G.J."/>
            <person name="Wang J."/>
            <person name="Yao Y.G."/>
        </authorList>
    </citation>
    <scope>NUCLEOTIDE SEQUENCE [LARGE SCALE GENOMIC DNA]</scope>
</reference>
<dbReference type="EMBL" id="KB320564">
    <property type="protein sequence ID" value="ELW68472.1"/>
    <property type="molecule type" value="Genomic_DNA"/>
</dbReference>
<dbReference type="AlphaFoldDB" id="L9L4Z5"/>
<evidence type="ECO:0000313" key="2">
    <source>
        <dbReference type="EMBL" id="ELW68472.1"/>
    </source>
</evidence>
<feature type="region of interest" description="Disordered" evidence="1">
    <location>
        <begin position="13"/>
        <end position="33"/>
    </location>
</feature>
<reference evidence="3" key="1">
    <citation type="submission" date="2012-07" db="EMBL/GenBank/DDBJ databases">
        <title>Genome of the Chinese tree shrew, a rising model animal genetically related to primates.</title>
        <authorList>
            <person name="Zhang G."/>
            <person name="Fan Y."/>
            <person name="Yao Y."/>
            <person name="Huang Z."/>
        </authorList>
    </citation>
    <scope>NUCLEOTIDE SEQUENCE [LARGE SCALE GENOMIC DNA]</scope>
</reference>
<evidence type="ECO:0000256" key="1">
    <source>
        <dbReference type="SAM" id="MobiDB-lite"/>
    </source>
</evidence>
<proteinExistence type="predicted"/>
<protein>
    <submittedName>
        <fullName evidence="2">Uncharacterized protein</fullName>
    </submittedName>
</protein>
<feature type="compositionally biased region" description="Basic and acidic residues" evidence="1">
    <location>
        <begin position="22"/>
        <end position="31"/>
    </location>
</feature>
<organism evidence="2 3">
    <name type="scientific">Tupaia chinensis</name>
    <name type="common">Chinese tree shrew</name>
    <name type="synonym">Tupaia belangeri chinensis</name>
    <dbReference type="NCBI Taxonomy" id="246437"/>
    <lineage>
        <taxon>Eukaryota</taxon>
        <taxon>Metazoa</taxon>
        <taxon>Chordata</taxon>
        <taxon>Craniata</taxon>
        <taxon>Vertebrata</taxon>
        <taxon>Euteleostomi</taxon>
        <taxon>Mammalia</taxon>
        <taxon>Eutheria</taxon>
        <taxon>Euarchontoglires</taxon>
        <taxon>Scandentia</taxon>
        <taxon>Tupaiidae</taxon>
        <taxon>Tupaia</taxon>
    </lineage>
</organism>
<gene>
    <name evidence="2" type="ORF">TREES_T100013049</name>
</gene>
<sequence>MLLNQVNGRYEEKVISPSKGHGNNDEKEKETNIGYETQEKSVLNYLCLSLIFPCYFLAVKKSKKEVIAFPSSSQEDSFSEKVALGDEALEVSKVQHGAQALARSLMQRQLCFGMEIMGVQDNGKLGEDWVSPFGYLLSDLG</sequence>
<accession>L9L4Z5</accession>
<dbReference type="Proteomes" id="UP000011518">
    <property type="component" value="Unassembled WGS sequence"/>
</dbReference>
<dbReference type="InParanoid" id="L9L4Z5"/>
<keyword evidence="3" id="KW-1185">Reference proteome</keyword>
<evidence type="ECO:0000313" key="3">
    <source>
        <dbReference type="Proteomes" id="UP000011518"/>
    </source>
</evidence>
<name>L9L4Z5_TUPCH</name>